<evidence type="ECO:0000313" key="3">
    <source>
        <dbReference type="EMBL" id="KAA0164318.1"/>
    </source>
</evidence>
<evidence type="ECO:0000256" key="1">
    <source>
        <dbReference type="SAM" id="MobiDB-lite"/>
    </source>
</evidence>
<name>A0A5A8DG98_CAFRO</name>
<organism evidence="3 4">
    <name type="scientific">Cafeteria roenbergensis</name>
    <name type="common">Marine flagellate</name>
    <dbReference type="NCBI Taxonomy" id="33653"/>
    <lineage>
        <taxon>Eukaryota</taxon>
        <taxon>Sar</taxon>
        <taxon>Stramenopiles</taxon>
        <taxon>Bigyra</taxon>
        <taxon>Opalozoa</taxon>
        <taxon>Bicosoecida</taxon>
        <taxon>Cafeteriaceae</taxon>
        <taxon>Cafeteria</taxon>
    </lineage>
</organism>
<gene>
    <name evidence="3" type="ORF">FNF27_07811</name>
</gene>
<feature type="region of interest" description="Disordered" evidence="1">
    <location>
        <begin position="460"/>
        <end position="489"/>
    </location>
</feature>
<feature type="compositionally biased region" description="Basic and acidic residues" evidence="1">
    <location>
        <begin position="168"/>
        <end position="195"/>
    </location>
</feature>
<feature type="compositionally biased region" description="Basic and acidic residues" evidence="1">
    <location>
        <begin position="267"/>
        <end position="276"/>
    </location>
</feature>
<sequence>MATDAPAVARPAPELSEEDSKAVKSALRWSKLSAGVLVATTVFQVATGSGFGALLSAVLLVMTLCCGVRGLRQGNGTKVLWHARAHACCACLIVVFVIPAIFIALAAYNCACSVECRQMFLPNPADFAPAGNASGFAPGGFNRSSGASPSGFRNGFAPAQQHHGGPPRADEMRPAGHPDKPAGHKSAEDEPHREIAPAVENIPAPAGTSRRLSGTGQESEGHHGKRHGFASKAERRAAKAARKAARKAAHRAARRAASSGGAPTEGEDSHGDEHPLPHRHGKAHAIAQAVFKTFMGHVGGSRDTPAGAARPRQDARSGSHHESSGWHSAWHSHSHDDEDEAAFSWHSGRDSGKRDDRPRGGFGGRWSPHGDEDEDLTREEVAAFVAEATEKMDMMCTVSNGMSAPAVFLAIVVSTLLAGIHVKTSRAGFAAASRLPSGRSCGGPGRLRMMHTAAGLTPARLEGGSASTAPAPQAPAQRPAGPGAHAAAAGDDYPFSAPAAAPASGGFMSRIRGMVAQQRGYATVETFDDAPPRAAPVGAGTAAVAPPQQAATAPPPVSYEEYLRLVAASS</sequence>
<feature type="compositionally biased region" description="Basic and acidic residues" evidence="1">
    <location>
        <begin position="347"/>
        <end position="359"/>
    </location>
</feature>
<evidence type="ECO:0000256" key="2">
    <source>
        <dbReference type="SAM" id="Phobius"/>
    </source>
</evidence>
<keyword evidence="2" id="KW-0812">Transmembrane</keyword>
<protein>
    <submittedName>
        <fullName evidence="3">Uncharacterized protein</fullName>
    </submittedName>
</protein>
<dbReference type="Proteomes" id="UP000322899">
    <property type="component" value="Unassembled WGS sequence"/>
</dbReference>
<dbReference type="AlphaFoldDB" id="A0A5A8DG98"/>
<keyword evidence="2" id="KW-1133">Transmembrane helix</keyword>
<feature type="compositionally biased region" description="Low complexity" evidence="1">
    <location>
        <begin position="535"/>
        <end position="552"/>
    </location>
</feature>
<keyword evidence="2" id="KW-0472">Membrane</keyword>
<comment type="caution">
    <text evidence="3">The sequence shown here is derived from an EMBL/GenBank/DDBJ whole genome shotgun (WGS) entry which is preliminary data.</text>
</comment>
<feature type="transmembrane region" description="Helical" evidence="2">
    <location>
        <begin position="53"/>
        <end position="71"/>
    </location>
</feature>
<feature type="compositionally biased region" description="Basic residues" evidence="1">
    <location>
        <begin position="238"/>
        <end position="254"/>
    </location>
</feature>
<accession>A0A5A8DG98</accession>
<proteinExistence type="predicted"/>
<feature type="transmembrane region" description="Helical" evidence="2">
    <location>
        <begin position="83"/>
        <end position="108"/>
    </location>
</feature>
<feature type="compositionally biased region" description="Low complexity" evidence="1">
    <location>
        <begin position="463"/>
        <end position="489"/>
    </location>
</feature>
<evidence type="ECO:0000313" key="4">
    <source>
        <dbReference type="Proteomes" id="UP000322899"/>
    </source>
</evidence>
<feature type="region of interest" description="Disordered" evidence="1">
    <location>
        <begin position="297"/>
        <end position="377"/>
    </location>
</feature>
<feature type="region of interest" description="Disordered" evidence="1">
    <location>
        <begin position="532"/>
        <end position="555"/>
    </location>
</feature>
<reference evidence="3 4" key="1">
    <citation type="submission" date="2019-07" db="EMBL/GenBank/DDBJ databases">
        <title>Genomes of Cafeteria roenbergensis.</title>
        <authorList>
            <person name="Fischer M.G."/>
            <person name="Hackl T."/>
            <person name="Roman M."/>
        </authorList>
    </citation>
    <scope>NUCLEOTIDE SEQUENCE [LARGE SCALE GENOMIC DNA]</scope>
    <source>
        <strain evidence="3 4">E4-10P</strain>
    </source>
</reference>
<feature type="region of interest" description="Disordered" evidence="1">
    <location>
        <begin position="144"/>
        <end position="280"/>
    </location>
</feature>
<dbReference type="EMBL" id="VLTO01000103">
    <property type="protein sequence ID" value="KAA0164318.1"/>
    <property type="molecule type" value="Genomic_DNA"/>
</dbReference>
<feature type="compositionally biased region" description="Basic and acidic residues" evidence="1">
    <location>
        <begin position="311"/>
        <end position="324"/>
    </location>
</feature>